<reference evidence="1" key="1">
    <citation type="submission" date="2019-08" db="EMBL/GenBank/DDBJ databases">
        <authorList>
            <person name="Kucharzyk K."/>
            <person name="Murdoch R.W."/>
            <person name="Higgins S."/>
            <person name="Loffler F."/>
        </authorList>
    </citation>
    <scope>NUCLEOTIDE SEQUENCE</scope>
</reference>
<evidence type="ECO:0000313" key="1">
    <source>
        <dbReference type="EMBL" id="MPM12027.1"/>
    </source>
</evidence>
<gene>
    <name evidence="1" type="ORF">SDC9_58378</name>
</gene>
<proteinExistence type="predicted"/>
<dbReference type="EMBL" id="VSSQ01001913">
    <property type="protein sequence ID" value="MPM12027.1"/>
    <property type="molecule type" value="Genomic_DNA"/>
</dbReference>
<organism evidence="1">
    <name type="scientific">bioreactor metagenome</name>
    <dbReference type="NCBI Taxonomy" id="1076179"/>
    <lineage>
        <taxon>unclassified sequences</taxon>
        <taxon>metagenomes</taxon>
        <taxon>ecological metagenomes</taxon>
    </lineage>
</organism>
<accession>A0A644X7W7</accession>
<comment type="caution">
    <text evidence="1">The sequence shown here is derived from an EMBL/GenBank/DDBJ whole genome shotgun (WGS) entry which is preliminary data.</text>
</comment>
<protein>
    <submittedName>
        <fullName evidence="1">Uncharacterized protein</fullName>
    </submittedName>
</protein>
<dbReference type="AlphaFoldDB" id="A0A644X7W7"/>
<sequence length="150" mass="17237">MFKDETAEIGIASAGGIDNFHRVRRNRNHAVFLIERHGSFAAERNKECIGERLAYAVLCFHDVLRFAEVKQSFAAGRKHVDVGKRRQNRFLIYAKTCHRSEVDLHVDDGVQPFFFCALQPFNRRAAGQQIGKINLRLIEQTVVDAARFHR</sequence>
<name>A0A644X7W7_9ZZZZ</name>